<dbReference type="EMBL" id="BAABWU010000002">
    <property type="protein sequence ID" value="GAA6195597.1"/>
    <property type="molecule type" value="Genomic_DNA"/>
</dbReference>
<proteinExistence type="predicted"/>
<evidence type="ECO:0000313" key="2">
    <source>
        <dbReference type="Proteomes" id="UP001441944"/>
    </source>
</evidence>
<gene>
    <name evidence="1" type="ORF">NBRC116598_10410</name>
</gene>
<organism evidence="1 2">
    <name type="scientific">Pseudophaeobacter arcticus</name>
    <dbReference type="NCBI Taxonomy" id="385492"/>
    <lineage>
        <taxon>Bacteria</taxon>
        <taxon>Pseudomonadati</taxon>
        <taxon>Pseudomonadota</taxon>
        <taxon>Alphaproteobacteria</taxon>
        <taxon>Rhodobacterales</taxon>
        <taxon>Paracoccaceae</taxon>
        <taxon>Pseudophaeobacter</taxon>
    </lineage>
</organism>
<comment type="caution">
    <text evidence="1">The sequence shown here is derived from an EMBL/GenBank/DDBJ whole genome shotgun (WGS) entry which is preliminary data.</text>
</comment>
<protein>
    <submittedName>
        <fullName evidence="1">Uncharacterized protein</fullName>
    </submittedName>
</protein>
<dbReference type="Proteomes" id="UP001441944">
    <property type="component" value="Unassembled WGS sequence"/>
</dbReference>
<sequence length="146" mass="15857">MDGSVAYVETIVHPAFGTAVQNGGVFVLTRDKSLVRRQITPKAEEMTIGAKTITIQRDGTEITRAIPKRMHAFFTVLQAAVFNQGISELPPLPHKITSTSTGWTARISLRQNGGGSIVFSGCGETLQAIDLEMAGNQNRQIRFVSQ</sequence>
<dbReference type="RefSeq" id="WP_353397597.1">
    <property type="nucleotide sequence ID" value="NZ_BAABWU010000002.1"/>
</dbReference>
<reference evidence="1 2" key="1">
    <citation type="submission" date="2024-04" db="EMBL/GenBank/DDBJ databases">
        <title>Draft genome sequence of Pseudophaeobacter arcticus NBRC 116598.</title>
        <authorList>
            <person name="Miyakawa T."/>
            <person name="Kusuya Y."/>
            <person name="Miura T."/>
        </authorList>
    </citation>
    <scope>NUCLEOTIDE SEQUENCE [LARGE SCALE GENOMIC DNA]</scope>
    <source>
        <strain evidence="1 2">SU-CL00105</strain>
    </source>
</reference>
<accession>A0ABQ0AI96</accession>
<name>A0ABQ0AI96_9RHOB</name>
<keyword evidence="2" id="KW-1185">Reference proteome</keyword>
<evidence type="ECO:0000313" key="1">
    <source>
        <dbReference type="EMBL" id="GAA6195597.1"/>
    </source>
</evidence>